<comment type="caution">
    <text evidence="1">The sequence shown here is derived from an EMBL/GenBank/DDBJ whole genome shotgun (WGS) entry which is preliminary data.</text>
</comment>
<organism evidence="1 2">
    <name type="scientific">Corchorus olitorius</name>
    <dbReference type="NCBI Taxonomy" id="93759"/>
    <lineage>
        <taxon>Eukaryota</taxon>
        <taxon>Viridiplantae</taxon>
        <taxon>Streptophyta</taxon>
        <taxon>Embryophyta</taxon>
        <taxon>Tracheophyta</taxon>
        <taxon>Spermatophyta</taxon>
        <taxon>Magnoliopsida</taxon>
        <taxon>eudicotyledons</taxon>
        <taxon>Gunneridae</taxon>
        <taxon>Pentapetalae</taxon>
        <taxon>rosids</taxon>
        <taxon>malvids</taxon>
        <taxon>Malvales</taxon>
        <taxon>Malvaceae</taxon>
        <taxon>Grewioideae</taxon>
        <taxon>Apeibeae</taxon>
        <taxon>Corchorus</taxon>
    </lineage>
</organism>
<evidence type="ECO:0000313" key="1">
    <source>
        <dbReference type="EMBL" id="OMO71478.1"/>
    </source>
</evidence>
<name>A0A1R3HME8_9ROSI</name>
<dbReference type="AlphaFoldDB" id="A0A1R3HME8"/>
<protein>
    <submittedName>
        <fullName evidence="1">Uncharacterized protein</fullName>
    </submittedName>
</protein>
<gene>
    <name evidence="1" type="ORF">COLO4_28219</name>
</gene>
<dbReference type="EMBL" id="AWUE01019791">
    <property type="protein sequence ID" value="OMO71478.1"/>
    <property type="molecule type" value="Genomic_DNA"/>
</dbReference>
<dbReference type="Proteomes" id="UP000187203">
    <property type="component" value="Unassembled WGS sequence"/>
</dbReference>
<accession>A0A1R3HME8</accession>
<proteinExistence type="predicted"/>
<reference evidence="2" key="1">
    <citation type="submission" date="2013-09" db="EMBL/GenBank/DDBJ databases">
        <title>Corchorus olitorius genome sequencing.</title>
        <authorList>
            <person name="Alam M."/>
            <person name="Haque M.S."/>
            <person name="Islam M.S."/>
            <person name="Emdad E.M."/>
            <person name="Islam M.M."/>
            <person name="Ahmed B."/>
            <person name="Halim A."/>
            <person name="Hossen Q.M.M."/>
            <person name="Hossain M.Z."/>
            <person name="Ahmed R."/>
            <person name="Khan M.M."/>
            <person name="Islam R."/>
            <person name="Rashid M.M."/>
            <person name="Khan S.A."/>
            <person name="Rahman M.S."/>
            <person name="Alam M."/>
            <person name="Yahiya A.S."/>
            <person name="Khan M.S."/>
            <person name="Azam M.S."/>
            <person name="Haque T."/>
            <person name="Lashkar M.Z.H."/>
            <person name="Akhand A.I."/>
            <person name="Morshed G."/>
            <person name="Roy S."/>
            <person name="Uddin K.S."/>
            <person name="Rabeya T."/>
            <person name="Hossain A.S."/>
            <person name="Chowdhury A."/>
            <person name="Snigdha A.R."/>
            <person name="Mortoza M.S."/>
            <person name="Matin S.A."/>
            <person name="Hoque S.M.E."/>
            <person name="Islam M.K."/>
            <person name="Roy D.K."/>
            <person name="Haider R."/>
            <person name="Moosa M.M."/>
            <person name="Elias S.M."/>
            <person name="Hasan A.M."/>
            <person name="Jahan S."/>
            <person name="Shafiuddin M."/>
            <person name="Mahmood N."/>
            <person name="Shommy N.S."/>
        </authorList>
    </citation>
    <scope>NUCLEOTIDE SEQUENCE [LARGE SCALE GENOMIC DNA]</scope>
    <source>
        <strain evidence="2">cv. O-4</strain>
    </source>
</reference>
<sequence>MYLFYERETEEAREYYLCVERERFQVLKDKHKEGMPSWLQRALFA</sequence>
<evidence type="ECO:0000313" key="2">
    <source>
        <dbReference type="Proteomes" id="UP000187203"/>
    </source>
</evidence>
<keyword evidence="2" id="KW-1185">Reference proteome</keyword>